<protein>
    <submittedName>
        <fullName evidence="1">Uncharacterized protein</fullName>
    </submittedName>
</protein>
<name>A0ACC3N6Z1_9PEZI</name>
<dbReference type="Proteomes" id="UP001281147">
    <property type="component" value="Unassembled WGS sequence"/>
</dbReference>
<comment type="caution">
    <text evidence="1">The sequence shown here is derived from an EMBL/GenBank/DDBJ whole genome shotgun (WGS) entry which is preliminary data.</text>
</comment>
<gene>
    <name evidence="1" type="ORF">LTR37_009912</name>
</gene>
<keyword evidence="2" id="KW-1185">Reference proteome</keyword>
<organism evidence="1 2">
    <name type="scientific">Vermiconidia calcicola</name>
    <dbReference type="NCBI Taxonomy" id="1690605"/>
    <lineage>
        <taxon>Eukaryota</taxon>
        <taxon>Fungi</taxon>
        <taxon>Dikarya</taxon>
        <taxon>Ascomycota</taxon>
        <taxon>Pezizomycotina</taxon>
        <taxon>Dothideomycetes</taxon>
        <taxon>Dothideomycetidae</taxon>
        <taxon>Mycosphaerellales</taxon>
        <taxon>Extremaceae</taxon>
        <taxon>Vermiconidia</taxon>
    </lineage>
</organism>
<proteinExistence type="predicted"/>
<sequence length="218" mass="23266">MDSKDIEALCEAAIAYACRDSEQTKLAPSNDLNATQATSSIKPSKPSQANLEQRQLSVAPSAKLSNEEKPSTEVNDVPESIFAQPISSSRRYGKLKDTSKAPTGSKRKLSGKLGRASGSTLIDSDLDSDAPMTKIAKRKAKTLPKQTEEVINLVSDNDAEVTTPTNPVIEILAEMVAPNAKVPDGGWFAQSDLPAAAGDPDDDWSDTDDESSDTDEEI</sequence>
<dbReference type="EMBL" id="JAUTXU010000079">
    <property type="protein sequence ID" value="KAK3711125.1"/>
    <property type="molecule type" value="Genomic_DNA"/>
</dbReference>
<evidence type="ECO:0000313" key="1">
    <source>
        <dbReference type="EMBL" id="KAK3711125.1"/>
    </source>
</evidence>
<reference evidence="1" key="1">
    <citation type="submission" date="2023-07" db="EMBL/GenBank/DDBJ databases">
        <title>Black Yeasts Isolated from many extreme environments.</title>
        <authorList>
            <person name="Coleine C."/>
            <person name="Stajich J.E."/>
            <person name="Selbmann L."/>
        </authorList>
    </citation>
    <scope>NUCLEOTIDE SEQUENCE</scope>
    <source>
        <strain evidence="1">CCFEE 5714</strain>
    </source>
</reference>
<accession>A0ACC3N6Z1</accession>
<evidence type="ECO:0000313" key="2">
    <source>
        <dbReference type="Proteomes" id="UP001281147"/>
    </source>
</evidence>